<organism evidence="3 4">
    <name type="scientific">Cloacibacillus porcorum</name>
    <dbReference type="NCBI Taxonomy" id="1197717"/>
    <lineage>
        <taxon>Bacteria</taxon>
        <taxon>Thermotogati</taxon>
        <taxon>Synergistota</taxon>
        <taxon>Synergistia</taxon>
        <taxon>Synergistales</taxon>
        <taxon>Synergistaceae</taxon>
        <taxon>Cloacibacillus</taxon>
    </lineage>
</organism>
<dbReference type="STRING" id="1197717.BED41_07300"/>
<dbReference type="SUPFAM" id="SSF53822">
    <property type="entry name" value="Periplasmic binding protein-like I"/>
    <property type="match status" value="1"/>
</dbReference>
<dbReference type="KEGG" id="cpor:BED41_07300"/>
<dbReference type="Gene3D" id="3.40.50.2300">
    <property type="match status" value="2"/>
</dbReference>
<dbReference type="CDD" id="cd06340">
    <property type="entry name" value="PBP1_ABC_ligand_binding-like"/>
    <property type="match status" value="1"/>
</dbReference>
<dbReference type="Proteomes" id="UP000093044">
    <property type="component" value="Chromosome"/>
</dbReference>
<comment type="similarity">
    <text evidence="1">Belongs to the leucine-binding protein family.</text>
</comment>
<sequence>MKLSKRTTVVVMLVLCTALFASTAAFAAEEIKIGALFPLTGPAAVSGQNCVNSVLAAADVINKKNPDINAPLAAGEGLLGGKYVIKIVPADHQGKPDVAKSEAERLYNQEKVFAIIGSYNSAATKPASAVAERAKKIFMCGCSSSAALTERGYKYFFRHAPTDAIESVEFVDYIEYLNKEKKAGIKTLGLIYENTEFGKHAADEARKAAKKIDLKVVADVPFNNGATNLNSEVQKLKSANPDAVFGAALGGDYSLWVRTMKQVNWLPKIALNYCTGYQNPAVQKELGSDGNYFMGGMGYSPELAKQFMPEAIKIQDKYYTPRSNQPFDSDSIQEAVMLMVLAQAIEKAGGPDTEKVLKIIQTDEFPSVMSLSGSVKFGPDGQNIKALSVITQLDEQKYNTVFPLKYKDSEPVVPMKPWDKR</sequence>
<gene>
    <name evidence="3" type="ORF">BED41_07300</name>
</gene>
<dbReference type="PANTHER" id="PTHR30483:SF37">
    <property type="entry name" value="ABC TRANSPORTER SUBSTRATE-BINDING PROTEIN"/>
    <property type="match status" value="1"/>
</dbReference>
<dbReference type="InterPro" id="IPR028081">
    <property type="entry name" value="Leu-bd"/>
</dbReference>
<dbReference type="RefSeq" id="WP_066744463.1">
    <property type="nucleotide sequence ID" value="NZ_CALCLR010000040.1"/>
</dbReference>
<dbReference type="GeneID" id="83057656"/>
<evidence type="ECO:0000313" key="3">
    <source>
        <dbReference type="EMBL" id="ANZ44896.1"/>
    </source>
</evidence>
<reference evidence="3" key="1">
    <citation type="submission" date="2016-08" db="EMBL/GenBank/DDBJ databases">
        <title>Complete genome of Cloacibacillus porcorum.</title>
        <authorList>
            <person name="Looft T."/>
            <person name="Bayles D.O."/>
            <person name="Alt D.P."/>
        </authorList>
    </citation>
    <scope>NUCLEOTIDE SEQUENCE [LARGE SCALE GENOMIC DNA]</scope>
    <source>
        <strain evidence="3">CL-84</strain>
    </source>
</reference>
<dbReference type="AlphaFoldDB" id="A0A1B2I4K4"/>
<dbReference type="OrthoDB" id="9783240at2"/>
<dbReference type="InterPro" id="IPR028082">
    <property type="entry name" value="Peripla_BP_I"/>
</dbReference>
<proteinExistence type="inferred from homology"/>
<accession>A0A1B2I4K4</accession>
<evidence type="ECO:0000256" key="2">
    <source>
        <dbReference type="ARBA" id="ARBA00022729"/>
    </source>
</evidence>
<dbReference type="PANTHER" id="PTHR30483">
    <property type="entry name" value="LEUCINE-SPECIFIC-BINDING PROTEIN"/>
    <property type="match status" value="1"/>
</dbReference>
<keyword evidence="2" id="KW-0732">Signal</keyword>
<dbReference type="EMBL" id="CP016757">
    <property type="protein sequence ID" value="ANZ44896.1"/>
    <property type="molecule type" value="Genomic_DNA"/>
</dbReference>
<dbReference type="InterPro" id="IPR051010">
    <property type="entry name" value="BCAA_transport"/>
</dbReference>
<protein>
    <submittedName>
        <fullName evidence="3">Amino acid ABC transporter substrate-binding protein</fullName>
    </submittedName>
</protein>
<dbReference type="Pfam" id="PF13458">
    <property type="entry name" value="Peripla_BP_6"/>
    <property type="match status" value="1"/>
</dbReference>
<name>A0A1B2I4K4_9BACT</name>
<evidence type="ECO:0000313" key="4">
    <source>
        <dbReference type="Proteomes" id="UP000093044"/>
    </source>
</evidence>
<keyword evidence="4" id="KW-1185">Reference proteome</keyword>
<evidence type="ECO:0000256" key="1">
    <source>
        <dbReference type="ARBA" id="ARBA00010062"/>
    </source>
</evidence>